<name>A0A917QYW4_9ACTN</name>
<sequence length="252" mass="27706">MTQYGAALDWLRRTGLVTNEGRLTAVHSKIELTILQTAIARADPLWLRDADQLIFNSDDLPEDAASAGETLGLSPQETLAAVRAAWGKVDTSIRENIGSAGEQALVRLLRDLNSLSVTYVAEYADGLGYDVAVAGDGIRLNLEVKATTRRGRLTVYVSRNEFEVMLSDPHWRLVVVLVGQERKAEAIGTVRADWIMQHVPRDASSLGRWESTRFDIPPTAVHKGIVELAEHFGEGHLLRGGTTEARPVWLMA</sequence>
<dbReference type="InterPro" id="IPR024975">
    <property type="entry name" value="NOV_C"/>
</dbReference>
<dbReference type="AlphaFoldDB" id="A0A917QYW4"/>
<evidence type="ECO:0000313" key="2">
    <source>
        <dbReference type="EMBL" id="GGK78305.1"/>
    </source>
</evidence>
<protein>
    <recommendedName>
        <fullName evidence="1">Protein NO VEIN C-terminal domain-containing protein</fullName>
    </recommendedName>
</protein>
<evidence type="ECO:0000313" key="3">
    <source>
        <dbReference type="Proteomes" id="UP000645217"/>
    </source>
</evidence>
<gene>
    <name evidence="2" type="ORF">GCM10007964_21280</name>
</gene>
<organism evidence="2 3">
    <name type="scientific">Sphaerisporangium melleum</name>
    <dbReference type="NCBI Taxonomy" id="321316"/>
    <lineage>
        <taxon>Bacteria</taxon>
        <taxon>Bacillati</taxon>
        <taxon>Actinomycetota</taxon>
        <taxon>Actinomycetes</taxon>
        <taxon>Streptosporangiales</taxon>
        <taxon>Streptosporangiaceae</taxon>
        <taxon>Sphaerisporangium</taxon>
    </lineage>
</organism>
<feature type="domain" description="Protein NO VEIN C-terminal" evidence="1">
    <location>
        <begin position="113"/>
        <end position="182"/>
    </location>
</feature>
<accession>A0A917QYW4</accession>
<keyword evidence="3" id="KW-1185">Reference proteome</keyword>
<reference evidence="2" key="1">
    <citation type="journal article" date="2014" name="Int. J. Syst. Evol. Microbiol.">
        <title>Complete genome sequence of Corynebacterium casei LMG S-19264T (=DSM 44701T), isolated from a smear-ripened cheese.</title>
        <authorList>
            <consortium name="US DOE Joint Genome Institute (JGI-PGF)"/>
            <person name="Walter F."/>
            <person name="Albersmeier A."/>
            <person name="Kalinowski J."/>
            <person name="Ruckert C."/>
        </authorList>
    </citation>
    <scope>NUCLEOTIDE SEQUENCE</scope>
    <source>
        <strain evidence="2">JCM 13064</strain>
    </source>
</reference>
<dbReference type="Proteomes" id="UP000645217">
    <property type="component" value="Unassembled WGS sequence"/>
</dbReference>
<proteinExistence type="predicted"/>
<dbReference type="Pfam" id="PF13020">
    <property type="entry name" value="NOV_C"/>
    <property type="match status" value="1"/>
</dbReference>
<reference evidence="2" key="2">
    <citation type="submission" date="2020-09" db="EMBL/GenBank/DDBJ databases">
        <authorList>
            <person name="Sun Q."/>
            <person name="Ohkuma M."/>
        </authorList>
    </citation>
    <scope>NUCLEOTIDE SEQUENCE</scope>
    <source>
        <strain evidence="2">JCM 13064</strain>
    </source>
</reference>
<dbReference type="EMBL" id="BMNT01000010">
    <property type="protein sequence ID" value="GGK78305.1"/>
    <property type="molecule type" value="Genomic_DNA"/>
</dbReference>
<evidence type="ECO:0000259" key="1">
    <source>
        <dbReference type="Pfam" id="PF13020"/>
    </source>
</evidence>
<comment type="caution">
    <text evidence="2">The sequence shown here is derived from an EMBL/GenBank/DDBJ whole genome shotgun (WGS) entry which is preliminary data.</text>
</comment>